<dbReference type="InterPro" id="IPR009019">
    <property type="entry name" value="KH_sf_prok-type"/>
</dbReference>
<evidence type="ECO:0000256" key="4">
    <source>
        <dbReference type="ARBA" id="ARBA00035154"/>
    </source>
</evidence>
<dbReference type="CDD" id="cd02412">
    <property type="entry name" value="KH-II_30S_S3"/>
    <property type="match status" value="1"/>
</dbReference>
<dbReference type="Pfam" id="PF00189">
    <property type="entry name" value="Ribosomal_S3_C"/>
    <property type="match status" value="1"/>
</dbReference>
<evidence type="ECO:0000313" key="9">
    <source>
        <dbReference type="EMBL" id="ARQ82176.1"/>
    </source>
</evidence>
<dbReference type="InterPro" id="IPR018280">
    <property type="entry name" value="Ribosomal_uS3_CS"/>
</dbReference>
<proteinExistence type="inferred from homology"/>
<organism evidence="9">
    <name type="scientific">Avrainvillea mazei</name>
    <dbReference type="NCBI Taxonomy" id="381412"/>
    <lineage>
        <taxon>Eukaryota</taxon>
        <taxon>Viridiplantae</taxon>
        <taxon>Chlorophyta</taxon>
        <taxon>core chlorophytes</taxon>
        <taxon>Ulvophyceae</taxon>
        <taxon>TCBD clade</taxon>
        <taxon>Bryopsidales</taxon>
        <taxon>Halimedineae</taxon>
        <taxon>Dichotomosiphonaceae</taxon>
        <taxon>Avrainvillea</taxon>
    </lineage>
</organism>
<dbReference type="PANTHER" id="PTHR11760">
    <property type="entry name" value="30S/40S RIBOSOMAL PROTEIN S3"/>
    <property type="match status" value="1"/>
</dbReference>
<evidence type="ECO:0000256" key="2">
    <source>
        <dbReference type="ARBA" id="ARBA00022980"/>
    </source>
</evidence>
<dbReference type="GO" id="GO:0009507">
    <property type="term" value="C:chloroplast"/>
    <property type="evidence" value="ECO:0007669"/>
    <property type="project" value="UniProtKB-SubCell"/>
</dbReference>
<dbReference type="InterPro" id="IPR036419">
    <property type="entry name" value="Ribosomal_S3_C_sf"/>
</dbReference>
<dbReference type="GO" id="GO:0022627">
    <property type="term" value="C:cytosolic small ribosomal subunit"/>
    <property type="evidence" value="ECO:0007669"/>
    <property type="project" value="TreeGrafter"/>
</dbReference>
<dbReference type="InterPro" id="IPR005704">
    <property type="entry name" value="Ribosomal_uS3_bac-typ"/>
</dbReference>
<feature type="domain" description="Small ribosomal subunit protein uS3 C-terminal" evidence="8">
    <location>
        <begin position="140"/>
        <end position="222"/>
    </location>
</feature>
<gene>
    <name evidence="5 9" type="primary">rps3</name>
</gene>
<dbReference type="HAMAP" id="MF_01309_B">
    <property type="entry name" value="Ribosomal_uS3_B"/>
    <property type="match status" value="1"/>
</dbReference>
<dbReference type="EMBL" id="KY509313">
    <property type="protein sequence ID" value="ARQ82176.1"/>
    <property type="molecule type" value="Genomic_DNA"/>
</dbReference>
<dbReference type="GO" id="GO:0003735">
    <property type="term" value="F:structural constituent of ribosome"/>
    <property type="evidence" value="ECO:0007669"/>
    <property type="project" value="InterPro"/>
</dbReference>
<keyword evidence="7 9" id="KW-0150">Chloroplast</keyword>
<evidence type="ECO:0000256" key="5">
    <source>
        <dbReference type="HAMAP-Rule" id="MF_01309"/>
    </source>
</evidence>
<dbReference type="PROSITE" id="PS00548">
    <property type="entry name" value="RIBOSOMAL_S3"/>
    <property type="match status" value="1"/>
</dbReference>
<reference evidence="9" key="1">
    <citation type="journal article" date="2017" name="J. Phycol.">
        <title>Phylogenetic position of the coral symbiont Ostreobium (Ulvophyceae) inferred from chloroplast genome data.</title>
        <authorList>
            <person name="Verbruggen H."/>
            <person name="Marcelino V.R."/>
            <person name="Guiry M.D."/>
            <person name="Cremen M.C."/>
            <person name="Jackson C.J."/>
        </authorList>
    </citation>
    <scope>NUCLEOTIDE SEQUENCE</scope>
</reference>
<dbReference type="SUPFAM" id="SSF54821">
    <property type="entry name" value="Ribosomal protein S3 C-terminal domain"/>
    <property type="match status" value="1"/>
</dbReference>
<comment type="similarity">
    <text evidence="1 5 6">Belongs to the universal ribosomal protein uS3 family.</text>
</comment>
<evidence type="ECO:0000256" key="3">
    <source>
        <dbReference type="ARBA" id="ARBA00023274"/>
    </source>
</evidence>
<dbReference type="InterPro" id="IPR057258">
    <property type="entry name" value="Ribosomal_uS3"/>
</dbReference>
<protein>
    <recommendedName>
        <fullName evidence="4 5">Small ribosomal subunit protein uS3c</fullName>
    </recommendedName>
</protein>
<keyword evidence="3 5" id="KW-0687">Ribonucleoprotein</keyword>
<dbReference type="GO" id="GO:0006412">
    <property type="term" value="P:translation"/>
    <property type="evidence" value="ECO:0007669"/>
    <property type="project" value="UniProtKB-UniRule"/>
</dbReference>
<evidence type="ECO:0000259" key="8">
    <source>
        <dbReference type="Pfam" id="PF00189"/>
    </source>
</evidence>
<dbReference type="Gene3D" id="3.30.300.20">
    <property type="match status" value="1"/>
</dbReference>
<dbReference type="AlphaFoldDB" id="A0A1X9RPU1"/>
<dbReference type="InterPro" id="IPR015946">
    <property type="entry name" value="KH_dom-like_a/b"/>
</dbReference>
<dbReference type="SUPFAM" id="SSF54814">
    <property type="entry name" value="Prokaryotic type KH domain (KH-domain type II)"/>
    <property type="match status" value="1"/>
</dbReference>
<comment type="subcellular location">
    <subcellularLocation>
        <location evidence="5 7">Plastid</location>
        <location evidence="5 7">Chloroplast</location>
    </subcellularLocation>
</comment>
<dbReference type="GO" id="GO:0003723">
    <property type="term" value="F:RNA binding"/>
    <property type="evidence" value="ECO:0007669"/>
    <property type="project" value="InterPro"/>
</dbReference>
<evidence type="ECO:0000256" key="6">
    <source>
        <dbReference type="RuleBase" id="RU003624"/>
    </source>
</evidence>
<name>A0A1X9RPU1_9CHLO</name>
<dbReference type="NCBIfam" id="TIGR01009">
    <property type="entry name" value="rpsC_bact"/>
    <property type="match status" value="1"/>
</dbReference>
<accession>A0A1X9RPU1</accession>
<geneLocation type="chloroplast" evidence="9"/>
<dbReference type="InterPro" id="IPR001351">
    <property type="entry name" value="Ribosomal_uS3_C"/>
</dbReference>
<comment type="subunit">
    <text evidence="5 7">Part of the 30S ribosomal subunit.</text>
</comment>
<dbReference type="PANTHER" id="PTHR11760:SF19">
    <property type="entry name" value="SMALL RIBOSOMAL SUBUNIT PROTEIN US3C"/>
    <property type="match status" value="1"/>
</dbReference>
<evidence type="ECO:0000256" key="1">
    <source>
        <dbReference type="ARBA" id="ARBA00010761"/>
    </source>
</evidence>
<dbReference type="Gene3D" id="3.30.1140.32">
    <property type="entry name" value="Ribosomal protein S3, C-terminal domain"/>
    <property type="match status" value="1"/>
</dbReference>
<sequence>MGQKVHPIGFRLGITKSHQSQWYASKHDYYDFFDEDFFLRKIILKNFNNLNISKIKIYRKNENNFHIIIHTLQVKTMLGTQGKNLILFQKYFINALQNFRNKKNLQLNKTDKILNEIQLSLCIFELSKPEVNALMVANYITDQLQKRVPFRRVIKKSIRLAQRANAKGIKIQISGRLNGAEIARTEWLRQGRIPLQTLSANIDYCCKDTKTIYGLFGIKVWIL</sequence>
<keyword evidence="2 5" id="KW-0689">Ribosomal protein</keyword>
<keyword evidence="7 9" id="KW-0934">Plastid</keyword>
<evidence type="ECO:0000256" key="7">
    <source>
        <dbReference type="RuleBase" id="RU003626"/>
    </source>
</evidence>